<reference evidence="2 3" key="1">
    <citation type="submission" date="2021-06" db="EMBL/GenBank/DDBJ databases">
        <authorList>
            <person name="Kallberg Y."/>
            <person name="Tangrot J."/>
            <person name="Rosling A."/>
        </authorList>
    </citation>
    <scope>NUCLEOTIDE SEQUENCE [LARGE SCALE GENOMIC DNA]</scope>
    <source>
        <strain evidence="2 3">120-4 pot B 10/14</strain>
    </source>
</reference>
<feature type="compositionally biased region" description="Basic residues" evidence="1">
    <location>
        <begin position="248"/>
        <end position="258"/>
    </location>
</feature>
<sequence length="267" mass="30885">GDDAEKNINENNNLNEEVKNYSKIELTNDEKEYIPVVSVGANVIDSNQTEGDVDKKSLTIESDLKVSRHDKLMVRKRCGEEYDGSVEIDKLVKELAKALMKDKRLNDEVKIRETEIDTSDISVVRVEKNGNNGDEAPNGRAKIVSIEMGNNKGIRDENMRYKYCHEYQSHNRKYCRDEGLAHDYGSVEEVERNEKGSMYVKNKADELEHDEMKGKEVKVKKRGRNDRGDSKRKVGISKVFKDKDMQRKTNKRKKHTKRLKNEHLPEI</sequence>
<evidence type="ECO:0000256" key="1">
    <source>
        <dbReference type="SAM" id="MobiDB-lite"/>
    </source>
</evidence>
<evidence type="ECO:0000313" key="2">
    <source>
        <dbReference type="EMBL" id="CAG8838913.1"/>
    </source>
</evidence>
<comment type="caution">
    <text evidence="2">The sequence shown here is derived from an EMBL/GenBank/DDBJ whole genome shotgun (WGS) entry which is preliminary data.</text>
</comment>
<organism evidence="2 3">
    <name type="scientific">Gigaspora margarita</name>
    <dbReference type="NCBI Taxonomy" id="4874"/>
    <lineage>
        <taxon>Eukaryota</taxon>
        <taxon>Fungi</taxon>
        <taxon>Fungi incertae sedis</taxon>
        <taxon>Mucoromycota</taxon>
        <taxon>Glomeromycotina</taxon>
        <taxon>Glomeromycetes</taxon>
        <taxon>Diversisporales</taxon>
        <taxon>Gigasporaceae</taxon>
        <taxon>Gigaspora</taxon>
    </lineage>
</organism>
<accession>A0ABN7WRF1</accession>
<protein>
    <submittedName>
        <fullName evidence="2">38852_t:CDS:1</fullName>
    </submittedName>
</protein>
<feature type="non-terminal residue" evidence="2">
    <location>
        <position position="1"/>
    </location>
</feature>
<proteinExistence type="predicted"/>
<feature type="region of interest" description="Disordered" evidence="1">
    <location>
        <begin position="202"/>
        <end position="267"/>
    </location>
</feature>
<dbReference type="Proteomes" id="UP000789901">
    <property type="component" value="Unassembled WGS sequence"/>
</dbReference>
<feature type="compositionally biased region" description="Basic and acidic residues" evidence="1">
    <location>
        <begin position="202"/>
        <end position="217"/>
    </location>
</feature>
<gene>
    <name evidence="2" type="ORF">GMARGA_LOCUS34214</name>
</gene>
<evidence type="ECO:0000313" key="3">
    <source>
        <dbReference type="Proteomes" id="UP000789901"/>
    </source>
</evidence>
<keyword evidence="3" id="KW-1185">Reference proteome</keyword>
<dbReference type="EMBL" id="CAJVQB010059288">
    <property type="protein sequence ID" value="CAG8838913.1"/>
    <property type="molecule type" value="Genomic_DNA"/>
</dbReference>
<name>A0ABN7WRF1_GIGMA</name>